<evidence type="ECO:0000313" key="1">
    <source>
        <dbReference type="EMBL" id="AIA55290.1"/>
    </source>
</evidence>
<name>A0A059ZUN6_ACICK</name>
<dbReference type="HOGENOM" id="CLU_3057465_0_0_6"/>
<accession>A0A059ZUN6</accession>
<evidence type="ECO:0000313" key="2">
    <source>
        <dbReference type="Proteomes" id="UP000005522"/>
    </source>
</evidence>
<reference evidence="1 2" key="1">
    <citation type="journal article" date="2009" name="J. Bacteriol.">
        <title>Draft genome sequence of the extremely acidophilic bacterium Acidithiobacillus caldus ATCC 51756 reveals metabolic versatility in the genus Acidithiobacillus.</title>
        <authorList>
            <person name="Valdes J."/>
            <person name="Quatrini R."/>
            <person name="Hallberg K."/>
            <person name="Dopson M."/>
            <person name="Valenzuela P.D."/>
            <person name="Holmes D.S."/>
        </authorList>
    </citation>
    <scope>NUCLEOTIDE SEQUENCE [LARGE SCALE GENOMIC DNA]</scope>
    <source>
        <strain evidence="2">ATCC 51756 / DSM 8584 / KU</strain>
    </source>
</reference>
<dbReference type="GeneID" id="92933226"/>
<sequence length="57" mass="6221">MQLNVAGIEFAANPIYVWADVISGRNATMAFTGPDDGAWHTRFNLAIGAYFDSTIKN</sequence>
<dbReference type="RefSeq" id="WP_004872261.1">
    <property type="nucleotide sequence ID" value="NZ_CP005986.1"/>
</dbReference>
<organism evidence="1 2">
    <name type="scientific">Acidithiobacillus caldus (strain ATCC 51756 / DSM 8584 / KU)</name>
    <dbReference type="NCBI Taxonomy" id="637389"/>
    <lineage>
        <taxon>Bacteria</taxon>
        <taxon>Pseudomonadati</taxon>
        <taxon>Pseudomonadota</taxon>
        <taxon>Acidithiobacillia</taxon>
        <taxon>Acidithiobacillales</taxon>
        <taxon>Acidithiobacillaceae</taxon>
        <taxon>Acidithiobacillus</taxon>
    </lineage>
</organism>
<dbReference type="KEGG" id="acz:Acaty_c1424"/>
<dbReference type="AlphaFoldDB" id="A0A059ZUN6"/>
<gene>
    <name evidence="1" type="ORF">Acaty_c1424</name>
</gene>
<dbReference type="EMBL" id="CP005986">
    <property type="protein sequence ID" value="AIA55290.1"/>
    <property type="molecule type" value="Genomic_DNA"/>
</dbReference>
<proteinExistence type="predicted"/>
<dbReference type="Proteomes" id="UP000005522">
    <property type="component" value="Chromosome"/>
</dbReference>
<protein>
    <submittedName>
        <fullName evidence="1">Uncharacterized protein</fullName>
    </submittedName>
</protein>